<dbReference type="AlphaFoldDB" id="A0A2C9DZ29"/>
<dbReference type="Proteomes" id="UP000002162">
    <property type="component" value="Chromosome"/>
</dbReference>
<dbReference type="RefSeq" id="WP_006688742.1">
    <property type="nucleotide sequence ID" value="NC_010503.1"/>
</dbReference>
<dbReference type="SUPFAM" id="SSF52540">
    <property type="entry name" value="P-loop containing nucleoside triphosphate hydrolases"/>
    <property type="match status" value="1"/>
</dbReference>
<accession>A0A2C9DZ29</accession>
<dbReference type="InterPro" id="IPR027417">
    <property type="entry name" value="P-loop_NTPase"/>
</dbReference>
<dbReference type="GO" id="GO:0005525">
    <property type="term" value="F:GTP binding"/>
    <property type="evidence" value="ECO:0007669"/>
    <property type="project" value="InterPro"/>
</dbReference>
<evidence type="ECO:0000313" key="3">
    <source>
        <dbReference type="EMBL" id="ACA33262.1"/>
    </source>
</evidence>
<dbReference type="GeneID" id="29672292"/>
<dbReference type="InterPro" id="IPR050896">
    <property type="entry name" value="Mito_lipid_metab_GTPase"/>
</dbReference>
<dbReference type="KEGG" id="upa:UPA3_0487"/>
<evidence type="ECO:0000313" key="4">
    <source>
        <dbReference type="Proteomes" id="UP000002162"/>
    </source>
</evidence>
<protein>
    <submittedName>
        <fullName evidence="3">Uncharacterized protein</fullName>
    </submittedName>
</protein>
<dbReference type="PANTHER" id="PTHR46434">
    <property type="entry name" value="GENETIC INTERACTOR OF PROHIBITINS 3, MITOCHONDRIAL"/>
    <property type="match status" value="1"/>
</dbReference>
<dbReference type="HOGENOM" id="CLU_017878_0_2_14"/>
<dbReference type="Gene3D" id="3.40.50.300">
    <property type="entry name" value="P-loop containing nucleotide triphosphate hydrolases"/>
    <property type="match status" value="1"/>
</dbReference>
<evidence type="ECO:0000259" key="1">
    <source>
        <dbReference type="Pfam" id="PF03193"/>
    </source>
</evidence>
<dbReference type="NCBIfam" id="TIGR03597">
    <property type="entry name" value="GTPase_YqeH"/>
    <property type="match status" value="1"/>
</dbReference>
<name>A0A2C9DZ29_UREP2</name>
<sequence>MITNKKCKGCGAFLNDQINTIGYTPKINETKTNLCQRCFKLIHYNKLEKVSTNLNQSIKETINTLNFSNLQIFAVLDILDLEHTIIDELKEYQNKIIFLVNKIDLLPQRYNSELVNENVVKTLINHGFIDPKIIYVSTHSNTSLKKVMDYIKNATNKKQKSIFFGKSNVGKSSLINALLALNKIKTKLTISSYTNTTINLNKINIQEHQILDAPGVCFDENILNYVRDEDNKSIMISYGAKAINYQINPQQALMISGLVGIQYLKGQKTTFTLYVSSQLDIHRCKLENFIMNFNKRYLLAKFNYLNQDLEFVDHLITLNKDQKTNICIAGLGLLVINAHAEQICIRLPKSVGLKVAKYAII</sequence>
<dbReference type="GO" id="GO:0003924">
    <property type="term" value="F:GTPase activity"/>
    <property type="evidence" value="ECO:0007669"/>
    <property type="project" value="InterPro"/>
</dbReference>
<proteinExistence type="predicted"/>
<gene>
    <name evidence="3" type="ordered locus">UPA3_0487</name>
</gene>
<dbReference type="Pfam" id="PF03193">
    <property type="entry name" value="RsgA_GTPase"/>
    <property type="match status" value="1"/>
</dbReference>
<dbReference type="InterPro" id="IPR010914">
    <property type="entry name" value="RsgA_GTPase_dom"/>
</dbReference>
<dbReference type="CDD" id="cd01855">
    <property type="entry name" value="YqeH"/>
    <property type="match status" value="1"/>
</dbReference>
<dbReference type="EMBL" id="CP000942">
    <property type="protein sequence ID" value="ACA33262.1"/>
    <property type="molecule type" value="Genomic_DNA"/>
</dbReference>
<dbReference type="PANTHER" id="PTHR46434:SF1">
    <property type="entry name" value="GENETIC INTERACTOR OF PROHIBITINS 3, MITOCHONDRIAL"/>
    <property type="match status" value="1"/>
</dbReference>
<feature type="domain" description="EngC GTPase" evidence="1">
    <location>
        <begin position="90"/>
        <end position="216"/>
    </location>
</feature>
<feature type="domain" description="NOA1/YqeH-like C-terminal" evidence="2">
    <location>
        <begin position="268"/>
        <end position="355"/>
    </location>
</feature>
<dbReference type="Pfam" id="PF21516">
    <property type="entry name" value="YqeH-like_C"/>
    <property type="match status" value="1"/>
</dbReference>
<organism evidence="3 4">
    <name type="scientific">Ureaplasma parvum serovar 3 (strain ATCC 27815 / 27 / NCTC 11736)</name>
    <dbReference type="NCBI Taxonomy" id="505682"/>
    <lineage>
        <taxon>Bacteria</taxon>
        <taxon>Bacillati</taxon>
        <taxon>Mycoplasmatota</taxon>
        <taxon>Mycoplasmoidales</taxon>
        <taxon>Mycoplasmoidaceae</taxon>
        <taxon>Ureaplasma</taxon>
    </lineage>
</organism>
<reference evidence="3 4" key="1">
    <citation type="submission" date="2008-02" db="EMBL/GenBank/DDBJ databases">
        <title>Genome sequence of Ureaplasma parvum serovar 3.</title>
        <authorList>
            <person name="Methe B.A."/>
            <person name="Glass J."/>
            <person name="Waites K."/>
            <person name="Shrivastava S."/>
        </authorList>
    </citation>
    <scope>NUCLEOTIDE SEQUENCE [LARGE SCALE GENOMIC DNA]</scope>
    <source>
        <strain evidence="4">ATCC 27815 / 27 / NCTC 11736</strain>
    </source>
</reference>
<evidence type="ECO:0000259" key="2">
    <source>
        <dbReference type="Pfam" id="PF21516"/>
    </source>
</evidence>
<dbReference type="InterPro" id="IPR019988">
    <property type="entry name" value="GTP-bd_ribosome_bgen_YqeH"/>
</dbReference>
<dbReference type="InterPro" id="IPR048422">
    <property type="entry name" value="NOA1/YqeH-like_C"/>
</dbReference>